<sequence length="101" mass="11687">MEYFLCFALNLHFASAKEEVFLLAIFNSNATGIKNAARKELNLSFAHHARSSDIINRLRRTLQSFLLLSLPFFQPLVFLYSYFHLQNQLTAMHCGSCLPRF</sequence>
<evidence type="ECO:0000313" key="3">
    <source>
        <dbReference type="Proteomes" id="UP000792457"/>
    </source>
</evidence>
<accession>A0A8K0K8G6</accession>
<evidence type="ECO:0000313" key="2">
    <source>
        <dbReference type="EMBL" id="KAG8229677.1"/>
    </source>
</evidence>
<dbReference type="AlphaFoldDB" id="A0A8K0K8G6"/>
<evidence type="ECO:0000256" key="1">
    <source>
        <dbReference type="SAM" id="Phobius"/>
    </source>
</evidence>
<reference evidence="2" key="1">
    <citation type="submission" date="2013-04" db="EMBL/GenBank/DDBJ databases">
        <authorList>
            <person name="Qu J."/>
            <person name="Murali S.C."/>
            <person name="Bandaranaike D."/>
            <person name="Bellair M."/>
            <person name="Blankenburg K."/>
            <person name="Chao H."/>
            <person name="Dinh H."/>
            <person name="Doddapaneni H."/>
            <person name="Downs B."/>
            <person name="Dugan-Rocha S."/>
            <person name="Elkadiri S."/>
            <person name="Gnanaolivu R.D."/>
            <person name="Hernandez B."/>
            <person name="Javaid M."/>
            <person name="Jayaseelan J.C."/>
            <person name="Lee S."/>
            <person name="Li M."/>
            <person name="Ming W."/>
            <person name="Munidasa M."/>
            <person name="Muniz J."/>
            <person name="Nguyen L."/>
            <person name="Ongeri F."/>
            <person name="Osuji N."/>
            <person name="Pu L.-L."/>
            <person name="Puazo M."/>
            <person name="Qu C."/>
            <person name="Quiroz J."/>
            <person name="Raj R."/>
            <person name="Weissenberger G."/>
            <person name="Xin Y."/>
            <person name="Zou X."/>
            <person name="Han Y."/>
            <person name="Richards S."/>
            <person name="Worley K."/>
            <person name="Muzny D."/>
            <person name="Gibbs R."/>
        </authorList>
    </citation>
    <scope>NUCLEOTIDE SEQUENCE</scope>
    <source>
        <strain evidence="2">Sampled in the wild</strain>
    </source>
</reference>
<keyword evidence="1" id="KW-1133">Transmembrane helix</keyword>
<gene>
    <name evidence="2" type="ORF">J437_LFUL010009</name>
</gene>
<name>A0A8K0K8G6_LADFU</name>
<keyword evidence="1" id="KW-0472">Membrane</keyword>
<dbReference type="Proteomes" id="UP000792457">
    <property type="component" value="Unassembled WGS sequence"/>
</dbReference>
<reference evidence="2" key="2">
    <citation type="submission" date="2017-10" db="EMBL/GenBank/DDBJ databases">
        <title>Ladona fulva Genome sequencing and assembly.</title>
        <authorList>
            <person name="Murali S."/>
            <person name="Richards S."/>
            <person name="Bandaranaike D."/>
            <person name="Bellair M."/>
            <person name="Blankenburg K."/>
            <person name="Chao H."/>
            <person name="Dinh H."/>
            <person name="Doddapaneni H."/>
            <person name="Dugan-Rocha S."/>
            <person name="Elkadiri S."/>
            <person name="Gnanaolivu R."/>
            <person name="Hernandez B."/>
            <person name="Skinner E."/>
            <person name="Javaid M."/>
            <person name="Lee S."/>
            <person name="Li M."/>
            <person name="Ming W."/>
            <person name="Munidasa M."/>
            <person name="Muniz J."/>
            <person name="Nguyen L."/>
            <person name="Hughes D."/>
            <person name="Osuji N."/>
            <person name="Pu L.-L."/>
            <person name="Puazo M."/>
            <person name="Qu C."/>
            <person name="Quiroz J."/>
            <person name="Raj R."/>
            <person name="Weissenberger G."/>
            <person name="Xin Y."/>
            <person name="Zou X."/>
            <person name="Han Y."/>
            <person name="Worley K."/>
            <person name="Muzny D."/>
            <person name="Gibbs R."/>
        </authorList>
    </citation>
    <scope>NUCLEOTIDE SEQUENCE</scope>
    <source>
        <strain evidence="2">Sampled in the wild</strain>
    </source>
</reference>
<keyword evidence="1" id="KW-0812">Transmembrane</keyword>
<proteinExistence type="predicted"/>
<feature type="transmembrane region" description="Helical" evidence="1">
    <location>
        <begin position="65"/>
        <end position="83"/>
    </location>
</feature>
<protein>
    <submittedName>
        <fullName evidence="2">Uncharacterized protein</fullName>
    </submittedName>
</protein>
<comment type="caution">
    <text evidence="2">The sequence shown here is derived from an EMBL/GenBank/DDBJ whole genome shotgun (WGS) entry which is preliminary data.</text>
</comment>
<organism evidence="2 3">
    <name type="scientific">Ladona fulva</name>
    <name type="common">Scarce chaser dragonfly</name>
    <name type="synonym">Libellula fulva</name>
    <dbReference type="NCBI Taxonomy" id="123851"/>
    <lineage>
        <taxon>Eukaryota</taxon>
        <taxon>Metazoa</taxon>
        <taxon>Ecdysozoa</taxon>
        <taxon>Arthropoda</taxon>
        <taxon>Hexapoda</taxon>
        <taxon>Insecta</taxon>
        <taxon>Pterygota</taxon>
        <taxon>Palaeoptera</taxon>
        <taxon>Odonata</taxon>
        <taxon>Epiprocta</taxon>
        <taxon>Anisoptera</taxon>
        <taxon>Libelluloidea</taxon>
        <taxon>Libellulidae</taxon>
        <taxon>Ladona</taxon>
    </lineage>
</organism>
<dbReference type="EMBL" id="KZ308440">
    <property type="protein sequence ID" value="KAG8229677.1"/>
    <property type="molecule type" value="Genomic_DNA"/>
</dbReference>
<keyword evidence="3" id="KW-1185">Reference proteome</keyword>